<dbReference type="EMBL" id="FQ790282">
    <property type="protein sequence ID" value="CCD46635.1"/>
    <property type="molecule type" value="Genomic_DNA"/>
</dbReference>
<accession>G2Y1U5</accession>
<name>G2Y1U5_BOTF4</name>
<organism evidence="1 2">
    <name type="scientific">Botryotinia fuckeliana (strain T4)</name>
    <name type="common">Noble rot fungus</name>
    <name type="synonym">Botrytis cinerea</name>
    <dbReference type="NCBI Taxonomy" id="999810"/>
    <lineage>
        <taxon>Eukaryota</taxon>
        <taxon>Fungi</taxon>
        <taxon>Dikarya</taxon>
        <taxon>Ascomycota</taxon>
        <taxon>Pezizomycotina</taxon>
        <taxon>Leotiomycetes</taxon>
        <taxon>Helotiales</taxon>
        <taxon>Sclerotiniaceae</taxon>
        <taxon>Botrytis</taxon>
    </lineage>
</organism>
<dbReference type="AlphaFoldDB" id="G2Y1U5"/>
<dbReference type="InParanoid" id="G2Y1U5"/>
<dbReference type="Proteomes" id="UP000008177">
    <property type="component" value="Unplaced contigs"/>
</dbReference>
<reference evidence="2" key="1">
    <citation type="journal article" date="2011" name="PLoS Genet.">
        <title>Genomic analysis of the necrotrophic fungal pathogens Sclerotinia sclerotiorum and Botrytis cinerea.</title>
        <authorList>
            <person name="Amselem J."/>
            <person name="Cuomo C.A."/>
            <person name="van Kan J.A."/>
            <person name="Viaud M."/>
            <person name="Benito E.P."/>
            <person name="Couloux A."/>
            <person name="Coutinho P.M."/>
            <person name="de Vries R.P."/>
            <person name="Dyer P.S."/>
            <person name="Fillinger S."/>
            <person name="Fournier E."/>
            <person name="Gout L."/>
            <person name="Hahn M."/>
            <person name="Kohn L."/>
            <person name="Lapalu N."/>
            <person name="Plummer K.M."/>
            <person name="Pradier J.M."/>
            <person name="Quevillon E."/>
            <person name="Sharon A."/>
            <person name="Simon A."/>
            <person name="ten Have A."/>
            <person name="Tudzynski B."/>
            <person name="Tudzynski P."/>
            <person name="Wincker P."/>
            <person name="Andrew M."/>
            <person name="Anthouard V."/>
            <person name="Beever R.E."/>
            <person name="Beffa R."/>
            <person name="Benoit I."/>
            <person name="Bouzid O."/>
            <person name="Brault B."/>
            <person name="Chen Z."/>
            <person name="Choquer M."/>
            <person name="Collemare J."/>
            <person name="Cotton P."/>
            <person name="Danchin E.G."/>
            <person name="Da Silva C."/>
            <person name="Gautier A."/>
            <person name="Giraud C."/>
            <person name="Giraud T."/>
            <person name="Gonzalez C."/>
            <person name="Grossetete S."/>
            <person name="Guldener U."/>
            <person name="Henrissat B."/>
            <person name="Howlett B.J."/>
            <person name="Kodira C."/>
            <person name="Kretschmer M."/>
            <person name="Lappartient A."/>
            <person name="Leroch M."/>
            <person name="Levis C."/>
            <person name="Mauceli E."/>
            <person name="Neuveglise C."/>
            <person name="Oeser B."/>
            <person name="Pearson M."/>
            <person name="Poulain J."/>
            <person name="Poussereau N."/>
            <person name="Quesneville H."/>
            <person name="Rascle C."/>
            <person name="Schumacher J."/>
            <person name="Segurens B."/>
            <person name="Sexton A."/>
            <person name="Silva E."/>
            <person name="Sirven C."/>
            <person name="Soanes D.M."/>
            <person name="Talbot N.J."/>
            <person name="Templeton M."/>
            <person name="Yandava C."/>
            <person name="Yarden O."/>
            <person name="Zeng Q."/>
            <person name="Rollins J.A."/>
            <person name="Lebrun M.H."/>
            <person name="Dickman M."/>
        </authorList>
    </citation>
    <scope>NUCLEOTIDE SEQUENCE [LARGE SCALE GENOMIC DNA]</scope>
    <source>
        <strain evidence="2">T4</strain>
    </source>
</reference>
<evidence type="ECO:0000313" key="2">
    <source>
        <dbReference type="Proteomes" id="UP000008177"/>
    </source>
</evidence>
<sequence length="38" mass="4114">MLAPCAMFPASSADAVSHPEHDFPLLLESRDSSDFSSF</sequence>
<dbReference type="HOGENOM" id="CLU_3335465_0_0_1"/>
<proteinExistence type="predicted"/>
<gene>
    <name evidence="1" type="ORF">BofuT4_uP042460.1</name>
</gene>
<protein>
    <submittedName>
        <fullName evidence="1">Uncharacterized protein</fullName>
    </submittedName>
</protein>
<evidence type="ECO:0000313" key="1">
    <source>
        <dbReference type="EMBL" id="CCD46635.1"/>
    </source>
</evidence>